<gene>
    <name evidence="1" type="ORF">SIDU_02145</name>
</gene>
<evidence type="ECO:0000313" key="2">
    <source>
        <dbReference type="Proteomes" id="UP000004550"/>
    </source>
</evidence>
<name>A0A1L5BKN5_SPHIB</name>
<protein>
    <recommendedName>
        <fullName evidence="3">Uracil-DNA glycosylase-like domain-containing protein</fullName>
    </recommendedName>
</protein>
<organism evidence="1 2">
    <name type="scientific">Sphingobium indicum (strain DSM 16412 / CCM 7286 / MTCC 6364 / B90A)</name>
    <dbReference type="NCBI Taxonomy" id="861109"/>
    <lineage>
        <taxon>Bacteria</taxon>
        <taxon>Pseudomonadati</taxon>
        <taxon>Pseudomonadota</taxon>
        <taxon>Alphaproteobacteria</taxon>
        <taxon>Sphingomonadales</taxon>
        <taxon>Sphingomonadaceae</taxon>
        <taxon>Sphingobium</taxon>
    </lineage>
</organism>
<dbReference type="KEGG" id="sinb:SIDU_02145"/>
<proteinExistence type="predicted"/>
<dbReference type="Proteomes" id="UP000004550">
    <property type="component" value="Chromosome"/>
</dbReference>
<accession>A0A1L5BKN5</accession>
<dbReference type="RefSeq" id="WP_007683888.1">
    <property type="nucleotide sequence ID" value="NZ_CP013070.1"/>
</dbReference>
<reference evidence="1 2" key="1">
    <citation type="journal article" date="2012" name="J. Bacteriol.">
        <title>Genome sequence of Sphingobium indicum B90A, a hexachlorocyclohexane-degrading bacterium.</title>
        <authorList>
            <person name="Anand S."/>
            <person name="Sangwan N."/>
            <person name="Lata P."/>
            <person name="Kaur J."/>
            <person name="Dua A."/>
            <person name="Singh A.K."/>
            <person name="Verma M."/>
            <person name="Kaur J."/>
            <person name="Khurana J.P."/>
            <person name="Khurana P."/>
            <person name="Mathur S."/>
            <person name="Lal R."/>
        </authorList>
    </citation>
    <scope>NUCLEOTIDE SEQUENCE [LARGE SCALE GENOMIC DNA]</scope>
    <source>
        <strain evidence="2">DSM 16412 / CCM 7286 / MTCC 6364 / B90A</strain>
    </source>
</reference>
<sequence length="254" mass="28050">MIVTPLSPAAAAFRNRVEDETAFLTTCEGGDPGSPENRSIWLLGIEPGWSLADEAADTEMEGQRAAKLEAYAVELQLEWPFNRNAFKLLCALEGGDPEDFRAFAQRARPFERGSTGWFKANLFPEPCNKVGEWDAHSAAKTGFTRKDDYRAWLRENRFRVMKSWIERCRPRLVIGTGLTHLADFLEITGTTGTPTVHTITVNGHAKRLHVATNGMVPVAVIPHLSGGPHSLNSNEAIRLIAEQIRSEIGVESPA</sequence>
<evidence type="ECO:0008006" key="3">
    <source>
        <dbReference type="Google" id="ProtNLM"/>
    </source>
</evidence>
<dbReference type="EMBL" id="CP013070">
    <property type="protein sequence ID" value="APL93419.1"/>
    <property type="molecule type" value="Genomic_DNA"/>
</dbReference>
<evidence type="ECO:0000313" key="1">
    <source>
        <dbReference type="EMBL" id="APL93419.1"/>
    </source>
</evidence>
<dbReference type="AlphaFoldDB" id="A0A1L5BKN5"/>